<dbReference type="PANTHER" id="PTHR30026">
    <property type="entry name" value="OUTER MEMBRANE PROTEIN TOLC"/>
    <property type="match status" value="1"/>
</dbReference>
<evidence type="ECO:0000256" key="6">
    <source>
        <dbReference type="SAM" id="SignalP"/>
    </source>
</evidence>
<keyword evidence="8" id="KW-1185">Reference proteome</keyword>
<dbReference type="Proteomes" id="UP001501725">
    <property type="component" value="Unassembled WGS sequence"/>
</dbReference>
<accession>A0ABP8GRM7</accession>
<keyword evidence="3" id="KW-0812">Transmembrane</keyword>
<evidence type="ECO:0000256" key="5">
    <source>
        <dbReference type="ARBA" id="ARBA00023237"/>
    </source>
</evidence>
<dbReference type="Gene3D" id="1.20.1600.10">
    <property type="entry name" value="Outer membrane efflux proteins (OEP)"/>
    <property type="match status" value="1"/>
</dbReference>
<dbReference type="SUPFAM" id="SSF56954">
    <property type="entry name" value="Outer membrane efflux proteins (OEP)"/>
    <property type="match status" value="1"/>
</dbReference>
<keyword evidence="5" id="KW-0998">Cell outer membrane</keyword>
<organism evidence="7 8">
    <name type="scientific">Flaviaesturariibacter amylovorans</name>
    <dbReference type="NCBI Taxonomy" id="1084520"/>
    <lineage>
        <taxon>Bacteria</taxon>
        <taxon>Pseudomonadati</taxon>
        <taxon>Bacteroidota</taxon>
        <taxon>Chitinophagia</taxon>
        <taxon>Chitinophagales</taxon>
        <taxon>Chitinophagaceae</taxon>
        <taxon>Flaviaestuariibacter</taxon>
    </lineage>
</organism>
<comment type="subcellular location">
    <subcellularLocation>
        <location evidence="1">Cell outer membrane</location>
    </subcellularLocation>
</comment>
<keyword evidence="2" id="KW-1134">Transmembrane beta strand</keyword>
<gene>
    <name evidence="7" type="ORF">GCM10023184_19100</name>
</gene>
<evidence type="ECO:0000256" key="4">
    <source>
        <dbReference type="ARBA" id="ARBA00023136"/>
    </source>
</evidence>
<dbReference type="EMBL" id="BAABGY010000007">
    <property type="protein sequence ID" value="GAA4328940.1"/>
    <property type="molecule type" value="Genomic_DNA"/>
</dbReference>
<sequence>MRTSLLILLLALFGPATAQTVFRESELLAVVREQHPVARVARTEVAVARAGLLSRRGAFDPVIGGSSNQKDLVGTTYYDRWQTELKVPTWYGIDVTAGLEEARGSRLNPEVTPGALSYVGVSVPLGQRLLFDKRRAALRTAQVLVEASEAARREALNNLLYDALTAYWHWWEAYTVLQQSDSALDLAAQRLRMVRTYVQLGDRAALDTVEAATQVQAFAFAREEALLRLQKARLELAAYLWKDGTTPVELPSDAVPQLLSPGTPPPLNDLQQLLPDHPGILQYRFKLQALRIDRRLKFQSLLPEVDLKYQWLYKGHDIGKTFNAPLLANDYRFGLRVSVPLRLSEGRGAWQAARLKLQQAELEAANKQVQLLTKLRQYDAEWLQTGRLLTQQQALLNSYVALQRGEELRFRNGDGSLFLVNAREQKTWEARRKVAELQAKKERARISVIWAAGRLPG</sequence>
<keyword evidence="6" id="KW-0732">Signal</keyword>
<feature type="chain" id="PRO_5046454654" evidence="6">
    <location>
        <begin position="19"/>
        <end position="457"/>
    </location>
</feature>
<dbReference type="RefSeq" id="WP_345255364.1">
    <property type="nucleotide sequence ID" value="NZ_BAABGY010000007.1"/>
</dbReference>
<evidence type="ECO:0000256" key="1">
    <source>
        <dbReference type="ARBA" id="ARBA00004442"/>
    </source>
</evidence>
<dbReference type="InterPro" id="IPR051906">
    <property type="entry name" value="TolC-like"/>
</dbReference>
<dbReference type="PANTHER" id="PTHR30026:SF21">
    <property type="entry name" value="SLR1270 PROTEIN"/>
    <property type="match status" value="1"/>
</dbReference>
<evidence type="ECO:0000256" key="2">
    <source>
        <dbReference type="ARBA" id="ARBA00022452"/>
    </source>
</evidence>
<name>A0ABP8GRM7_9BACT</name>
<proteinExistence type="predicted"/>
<evidence type="ECO:0000313" key="8">
    <source>
        <dbReference type="Proteomes" id="UP001501725"/>
    </source>
</evidence>
<evidence type="ECO:0000313" key="7">
    <source>
        <dbReference type="EMBL" id="GAA4328940.1"/>
    </source>
</evidence>
<evidence type="ECO:0000256" key="3">
    <source>
        <dbReference type="ARBA" id="ARBA00022692"/>
    </source>
</evidence>
<keyword evidence="4" id="KW-0472">Membrane</keyword>
<comment type="caution">
    <text evidence="7">The sequence shown here is derived from an EMBL/GenBank/DDBJ whole genome shotgun (WGS) entry which is preliminary data.</text>
</comment>
<reference evidence="8" key="1">
    <citation type="journal article" date="2019" name="Int. J. Syst. Evol. Microbiol.">
        <title>The Global Catalogue of Microorganisms (GCM) 10K type strain sequencing project: providing services to taxonomists for standard genome sequencing and annotation.</title>
        <authorList>
            <consortium name="The Broad Institute Genomics Platform"/>
            <consortium name="The Broad Institute Genome Sequencing Center for Infectious Disease"/>
            <person name="Wu L."/>
            <person name="Ma J."/>
        </authorList>
    </citation>
    <scope>NUCLEOTIDE SEQUENCE [LARGE SCALE GENOMIC DNA]</scope>
    <source>
        <strain evidence="8">JCM 17919</strain>
    </source>
</reference>
<feature type="signal peptide" evidence="6">
    <location>
        <begin position="1"/>
        <end position="18"/>
    </location>
</feature>
<protein>
    <submittedName>
        <fullName evidence="7">TolC family protein</fullName>
    </submittedName>
</protein>